<keyword evidence="1" id="KW-0732">Signal</keyword>
<protein>
    <submittedName>
        <fullName evidence="4">CNP1-like family protein</fullName>
    </submittedName>
    <submittedName>
        <fullName evidence="3">Lipoprotein</fullName>
    </submittedName>
</protein>
<evidence type="ECO:0000313" key="3">
    <source>
        <dbReference type="EMBL" id="ASJ26145.1"/>
    </source>
</evidence>
<dbReference type="EMBL" id="CP022115">
    <property type="protein sequence ID" value="ASJ26145.1"/>
    <property type="molecule type" value="Genomic_DNA"/>
</dbReference>
<dbReference type="EMBL" id="JAJAXM010000004">
    <property type="protein sequence ID" value="MCG9024953.1"/>
    <property type="molecule type" value="Genomic_DNA"/>
</dbReference>
<reference evidence="3" key="3">
    <citation type="submission" date="2017-06" db="EMBL/GenBank/DDBJ databases">
        <authorList>
            <person name="Kim H.J."/>
            <person name="Triplett B.A."/>
        </authorList>
    </citation>
    <scope>NUCLEOTIDE SEQUENCE</scope>
    <source>
        <strain evidence="3">HLGZ1</strain>
    </source>
</reference>
<name>A0A248LNK8_9NEIS</name>
<evidence type="ECO:0000313" key="5">
    <source>
        <dbReference type="Proteomes" id="UP000197424"/>
    </source>
</evidence>
<dbReference type="Proteomes" id="UP000197424">
    <property type="component" value="Chromosome"/>
</dbReference>
<sequence length="171" mass="18935">MSFPRLICLALACAVSSVALARPDGPRNFQGDWEEKAPWQESAAELPAWPAADDWKPFDAGRVSDNRFYVSASSITLPGDGTVRYALKVVSPEGAQNYMVEGVRCATREWKRFATGRPETASWRVNPRAGWQKMIPGHVPQVQLDRAIFCPERGYPVDSADEARKLLSRAG</sequence>
<dbReference type="RefSeq" id="WP_012698567.1">
    <property type="nucleotide sequence ID" value="NZ_CP022115.1"/>
</dbReference>
<evidence type="ECO:0000259" key="2">
    <source>
        <dbReference type="Pfam" id="PF08750"/>
    </source>
</evidence>
<reference evidence="4 6" key="4">
    <citation type="submission" date="2021-10" db="EMBL/GenBank/DDBJ databases">
        <title>Whole-genome sequencing analysis of Laribacter hongkongensis: virulence gene profiles, carbohydrate-active enzyme prediction, and antimicrobial resistance characterization.</title>
        <authorList>
            <person name="Yuan P."/>
            <person name="Zhan Y."/>
            <person name="Chen D."/>
        </authorList>
    </citation>
    <scope>NUCLEOTIDE SEQUENCE [LARGE SCALE GENOMIC DNA]</scope>
    <source>
        <strain evidence="4 6">W67</strain>
    </source>
</reference>
<dbReference type="OrthoDB" id="8612340at2"/>
<evidence type="ECO:0000313" key="4">
    <source>
        <dbReference type="EMBL" id="MCG9024953.1"/>
    </source>
</evidence>
<dbReference type="AlphaFoldDB" id="A0A248LNK8"/>
<proteinExistence type="predicted"/>
<keyword evidence="3" id="KW-0449">Lipoprotein</keyword>
<dbReference type="Proteomes" id="UP001200247">
    <property type="component" value="Unassembled WGS sequence"/>
</dbReference>
<feature type="domain" description="CNP1-like uncharacterised" evidence="2">
    <location>
        <begin position="35"/>
        <end position="166"/>
    </location>
</feature>
<reference evidence="3" key="1">
    <citation type="journal article" date="2017" name="J. Antimicrob. Chemother.">
        <title>Emergence and genomic analysis of MDR Laribacter hongkongensis strain HLGZ1 from Guangzhou, China.</title>
        <authorList>
            <person name="Wu H.K."/>
            <person name="Chen J.H."/>
            <person name="Yang L."/>
            <person name="Li A.R."/>
            <person name="Su D.H."/>
            <person name="Lin Y.P."/>
            <person name="Chen D.Q."/>
        </authorList>
    </citation>
    <scope>NUCLEOTIDE SEQUENCE</scope>
    <source>
        <strain evidence="3">HLGZ1</strain>
    </source>
</reference>
<evidence type="ECO:0000256" key="1">
    <source>
        <dbReference type="SAM" id="SignalP"/>
    </source>
</evidence>
<dbReference type="GeneID" id="75110674"/>
<evidence type="ECO:0000313" key="6">
    <source>
        <dbReference type="Proteomes" id="UP001200247"/>
    </source>
</evidence>
<accession>A0A248LNK8</accession>
<feature type="chain" id="PRO_5044379218" evidence="1">
    <location>
        <begin position="22"/>
        <end position="171"/>
    </location>
</feature>
<gene>
    <name evidence="4" type="ORF">LH440_03350</name>
    <name evidence="3" type="ORF">LHGZ1_3314</name>
</gene>
<dbReference type="OMA" id="HDGWDRT"/>
<dbReference type="Pfam" id="PF08750">
    <property type="entry name" value="CNP1"/>
    <property type="match status" value="1"/>
</dbReference>
<feature type="signal peptide" evidence="1">
    <location>
        <begin position="1"/>
        <end position="21"/>
    </location>
</feature>
<reference evidence="5" key="2">
    <citation type="submission" date="2017-06" db="EMBL/GenBank/DDBJ databases">
        <title>Whole genome sequence of Laribacter hongkongensis LHGZ1.</title>
        <authorList>
            <person name="Chen D."/>
            <person name="Wu H."/>
            <person name="Chen J."/>
        </authorList>
    </citation>
    <scope>NUCLEOTIDE SEQUENCE [LARGE SCALE GENOMIC DNA]</scope>
    <source>
        <strain evidence="5">LHGZ1</strain>
    </source>
</reference>
<dbReference type="InterPro" id="IPR014861">
    <property type="entry name" value="CNP1-like_dom"/>
</dbReference>
<organism evidence="3 5">
    <name type="scientific">Laribacter hongkongensis</name>
    <dbReference type="NCBI Taxonomy" id="168471"/>
    <lineage>
        <taxon>Bacteria</taxon>
        <taxon>Pseudomonadati</taxon>
        <taxon>Pseudomonadota</taxon>
        <taxon>Betaproteobacteria</taxon>
        <taxon>Neisseriales</taxon>
        <taxon>Aquaspirillaceae</taxon>
        <taxon>Laribacter</taxon>
    </lineage>
</organism>